<dbReference type="PANTHER" id="PTHR38479">
    <property type="entry name" value="LMO0824 PROTEIN"/>
    <property type="match status" value="1"/>
</dbReference>
<dbReference type="Pfam" id="PF06224">
    <property type="entry name" value="AlkZ-like"/>
    <property type="match status" value="1"/>
</dbReference>
<protein>
    <submittedName>
        <fullName evidence="1">Winged helix DNA-binding domain-containing protein</fullName>
    </submittedName>
</protein>
<dbReference type="OrthoDB" id="9148135at2"/>
<dbReference type="PANTHER" id="PTHR38479:SF2">
    <property type="entry name" value="WINGED HELIX DNA-BINDING DOMAIN-CONTAINING PROTEIN"/>
    <property type="match status" value="1"/>
</dbReference>
<name>A0A1I1BLN5_9PSEU</name>
<evidence type="ECO:0000313" key="2">
    <source>
        <dbReference type="Proteomes" id="UP000243799"/>
    </source>
</evidence>
<dbReference type="GO" id="GO:0003677">
    <property type="term" value="F:DNA binding"/>
    <property type="evidence" value="ECO:0007669"/>
    <property type="project" value="UniProtKB-KW"/>
</dbReference>
<sequence length="378" mass="39918">MLSVDRKQVLAYRIAAQGLHREAADPAGLAVLDLGIQDNQRDSGALAMAARVSGAVNAVSAVSAVALADDPRFGLAWSHRGAPHWHRKADLAGLASALVPLDDADAQARMGWQRRTVAAAGMPPKEALLTTAKAIREAVDRPMTKGAASTIVTGLVPAGLSVWCRPCGSTHVLEQLMRLAAPIGGVRLVAGAAPATLAPLEDRQPVTGDPDMDAATTIVVAYLSLHGPATAGEAAGFVGTTRKCLAPVWPDGLAEVSFDSRNAFLPADRLSLLENPPEPAVVRLLPPSDPLLQGRDRLTLVPDKAQHKEIWKILGNPGAVLADGELAGTWRAKTSGKRLRITVSPFWNLPRPVRERTENEAERVAAVRGYSEAAVDWA</sequence>
<evidence type="ECO:0000313" key="1">
    <source>
        <dbReference type="EMBL" id="SFB51309.1"/>
    </source>
</evidence>
<dbReference type="RefSeq" id="WP_091675405.1">
    <property type="nucleotide sequence ID" value="NZ_FOKG01000015.1"/>
</dbReference>
<dbReference type="AlphaFoldDB" id="A0A1I1BLN5"/>
<dbReference type="InterPro" id="IPR009351">
    <property type="entry name" value="AlkZ-like"/>
</dbReference>
<gene>
    <name evidence="1" type="ORF">SAMN05216266_11570</name>
</gene>
<keyword evidence="2" id="KW-1185">Reference proteome</keyword>
<reference evidence="2" key="1">
    <citation type="submission" date="2016-10" db="EMBL/GenBank/DDBJ databases">
        <authorList>
            <person name="Varghese N."/>
            <person name="Submissions S."/>
        </authorList>
    </citation>
    <scope>NUCLEOTIDE SEQUENCE [LARGE SCALE GENOMIC DNA]</scope>
    <source>
        <strain evidence="2">CGMCC 4.3568</strain>
    </source>
</reference>
<organism evidence="1 2">
    <name type="scientific">Amycolatopsis marina</name>
    <dbReference type="NCBI Taxonomy" id="490629"/>
    <lineage>
        <taxon>Bacteria</taxon>
        <taxon>Bacillati</taxon>
        <taxon>Actinomycetota</taxon>
        <taxon>Actinomycetes</taxon>
        <taxon>Pseudonocardiales</taxon>
        <taxon>Pseudonocardiaceae</taxon>
        <taxon>Amycolatopsis</taxon>
    </lineage>
</organism>
<keyword evidence="1" id="KW-0238">DNA-binding</keyword>
<proteinExistence type="predicted"/>
<dbReference type="EMBL" id="FOKG01000015">
    <property type="protein sequence ID" value="SFB51309.1"/>
    <property type="molecule type" value="Genomic_DNA"/>
</dbReference>
<accession>A0A1I1BLN5</accession>
<dbReference type="Proteomes" id="UP000243799">
    <property type="component" value="Unassembled WGS sequence"/>
</dbReference>
<dbReference type="STRING" id="490629.SAMN05216266_11570"/>